<sequence>MNCPGAVRRLAGVAASTSARREPACMQAAARTPCRPRYLTSVSPDAPLVNPDSSIIPPPATPSLPTSLPPLLSTEDIIPNAHFNPLTPIISYNCQKRELSELQKPPGLPLLNLNPMQAWIQSFASATRLGMIELDRSVFGVNPIRQDLIRRAVDYELSWLAQGTESSKTLGQVRGTTGKKLPQKGSGGARHGTFRANQMRGGYAAHGPRPHLKTIDIPTKVYHSGIRSALSAKYIQDQLLIVDTLSLPHSKTLKTDLQQRLAKLKLAGKSCFFLVGSDEPATYLIQAADMFETQRAGDKKKALMVANVRHVTVHPLMVNEFVIVDKAAVEVLEEMYHVD</sequence>
<dbReference type="AlphaFoldDB" id="A0A507DHR3"/>
<dbReference type="OrthoDB" id="275876at2759"/>
<dbReference type="InterPro" id="IPR002136">
    <property type="entry name" value="Ribosomal_uL4"/>
</dbReference>
<evidence type="ECO:0000313" key="6">
    <source>
        <dbReference type="EMBL" id="TPX43162.1"/>
    </source>
</evidence>
<feature type="region of interest" description="Disordered" evidence="5">
    <location>
        <begin position="49"/>
        <end position="68"/>
    </location>
</feature>
<dbReference type="VEuPathDB" id="FungiDB:SeMB42_g04834"/>
<keyword evidence="3" id="KW-0687">Ribonucleoprotein</keyword>
<evidence type="ECO:0000256" key="1">
    <source>
        <dbReference type="ARBA" id="ARBA00010528"/>
    </source>
</evidence>
<keyword evidence="2" id="KW-0689">Ribosomal protein</keyword>
<dbReference type="InterPro" id="IPR023574">
    <property type="entry name" value="Ribosomal_uL4_dom_sf"/>
</dbReference>
<dbReference type="InterPro" id="IPR013005">
    <property type="entry name" value="Ribosomal_uL4-like"/>
</dbReference>
<comment type="similarity">
    <text evidence="1">Belongs to the universal ribosomal protein uL4 family.</text>
</comment>
<dbReference type="Pfam" id="PF00573">
    <property type="entry name" value="Ribosomal_L4"/>
    <property type="match status" value="1"/>
</dbReference>
<dbReference type="Proteomes" id="UP000320475">
    <property type="component" value="Unassembled WGS sequence"/>
</dbReference>
<evidence type="ECO:0000313" key="8">
    <source>
        <dbReference type="Proteomes" id="UP000317494"/>
    </source>
</evidence>
<accession>A0A507DHR3</accession>
<protein>
    <recommendedName>
        <fullName evidence="4">Large ribosomal subunit protein uL4m</fullName>
    </recommendedName>
</protein>
<comment type="caution">
    <text evidence="7">The sequence shown here is derived from an EMBL/GenBank/DDBJ whole genome shotgun (WGS) entry which is preliminary data.</text>
</comment>
<dbReference type="EMBL" id="QEAN01000208">
    <property type="protein sequence ID" value="TPX43162.1"/>
    <property type="molecule type" value="Genomic_DNA"/>
</dbReference>
<dbReference type="PANTHER" id="PTHR10746:SF6">
    <property type="entry name" value="LARGE RIBOSOMAL SUBUNIT PROTEIN UL4M"/>
    <property type="match status" value="1"/>
</dbReference>
<evidence type="ECO:0000256" key="3">
    <source>
        <dbReference type="ARBA" id="ARBA00023274"/>
    </source>
</evidence>
<dbReference type="EMBL" id="QEAM01000012">
    <property type="protein sequence ID" value="TPX50855.1"/>
    <property type="molecule type" value="Genomic_DNA"/>
</dbReference>
<dbReference type="GO" id="GO:1990904">
    <property type="term" value="C:ribonucleoprotein complex"/>
    <property type="evidence" value="ECO:0007669"/>
    <property type="project" value="UniProtKB-KW"/>
</dbReference>
<feature type="region of interest" description="Disordered" evidence="5">
    <location>
        <begin position="170"/>
        <end position="194"/>
    </location>
</feature>
<dbReference type="STRING" id="286115.A0A507DHR3"/>
<evidence type="ECO:0000256" key="2">
    <source>
        <dbReference type="ARBA" id="ARBA00022980"/>
    </source>
</evidence>
<evidence type="ECO:0000313" key="7">
    <source>
        <dbReference type="EMBL" id="TPX50855.1"/>
    </source>
</evidence>
<dbReference type="Gene3D" id="3.40.1370.10">
    <property type="match status" value="1"/>
</dbReference>
<dbReference type="GO" id="GO:0005840">
    <property type="term" value="C:ribosome"/>
    <property type="evidence" value="ECO:0007669"/>
    <property type="project" value="UniProtKB-KW"/>
</dbReference>
<name>A0A507DHR3_9FUNG</name>
<keyword evidence="8" id="KW-1185">Reference proteome</keyword>
<evidence type="ECO:0000256" key="4">
    <source>
        <dbReference type="ARBA" id="ARBA00040565"/>
    </source>
</evidence>
<organism evidence="7 9">
    <name type="scientific">Synchytrium endobioticum</name>
    <dbReference type="NCBI Taxonomy" id="286115"/>
    <lineage>
        <taxon>Eukaryota</taxon>
        <taxon>Fungi</taxon>
        <taxon>Fungi incertae sedis</taxon>
        <taxon>Chytridiomycota</taxon>
        <taxon>Chytridiomycota incertae sedis</taxon>
        <taxon>Chytridiomycetes</taxon>
        <taxon>Synchytriales</taxon>
        <taxon>Synchytriaceae</taxon>
        <taxon>Synchytrium</taxon>
    </lineage>
</organism>
<dbReference type="GO" id="GO:0003735">
    <property type="term" value="F:structural constituent of ribosome"/>
    <property type="evidence" value="ECO:0007669"/>
    <property type="project" value="InterPro"/>
</dbReference>
<reference evidence="8 9" key="1">
    <citation type="journal article" date="2019" name="Sci. Rep.">
        <title>Comparative genomics of chytrid fungi reveal insights into the obligate biotrophic and pathogenic lifestyle of Synchytrium endobioticum.</title>
        <authorList>
            <person name="van de Vossenberg B.T.L.H."/>
            <person name="Warris S."/>
            <person name="Nguyen H.D.T."/>
            <person name="van Gent-Pelzer M.P.E."/>
            <person name="Joly D.L."/>
            <person name="van de Geest H.C."/>
            <person name="Bonants P.J.M."/>
            <person name="Smith D.S."/>
            <person name="Levesque C.A."/>
            <person name="van der Lee T.A.J."/>
        </authorList>
    </citation>
    <scope>NUCLEOTIDE SEQUENCE [LARGE SCALE GENOMIC DNA]</scope>
    <source>
        <strain evidence="7 9">LEV6574</strain>
        <strain evidence="6 8">MB42</strain>
    </source>
</reference>
<evidence type="ECO:0000313" key="9">
    <source>
        <dbReference type="Proteomes" id="UP000320475"/>
    </source>
</evidence>
<evidence type="ECO:0000256" key="5">
    <source>
        <dbReference type="SAM" id="MobiDB-lite"/>
    </source>
</evidence>
<proteinExistence type="inferred from homology"/>
<gene>
    <name evidence="7" type="ORF">SeLEV6574_g00657</name>
    <name evidence="6" type="ORF">SeMB42_g04834</name>
</gene>
<dbReference type="GO" id="GO:0006412">
    <property type="term" value="P:translation"/>
    <property type="evidence" value="ECO:0007669"/>
    <property type="project" value="InterPro"/>
</dbReference>
<dbReference type="PANTHER" id="PTHR10746">
    <property type="entry name" value="50S RIBOSOMAL PROTEIN L4"/>
    <property type="match status" value="1"/>
</dbReference>
<dbReference type="SUPFAM" id="SSF52166">
    <property type="entry name" value="Ribosomal protein L4"/>
    <property type="match status" value="1"/>
</dbReference>
<dbReference type="Proteomes" id="UP000317494">
    <property type="component" value="Unassembled WGS sequence"/>
</dbReference>